<feature type="transmembrane region" description="Helical" evidence="2">
    <location>
        <begin position="12"/>
        <end position="31"/>
    </location>
</feature>
<protein>
    <submittedName>
        <fullName evidence="5">Diguanylate cyclase/phosphodiesterase</fullName>
    </submittedName>
</protein>
<dbReference type="SMART" id="SM00267">
    <property type="entry name" value="GGDEF"/>
    <property type="match status" value="1"/>
</dbReference>
<dbReference type="SMART" id="SM00052">
    <property type="entry name" value="EAL"/>
    <property type="match status" value="1"/>
</dbReference>
<dbReference type="PROSITE" id="PS50883">
    <property type="entry name" value="EAL"/>
    <property type="match status" value="1"/>
</dbReference>
<keyword evidence="2" id="KW-0812">Transmembrane</keyword>
<dbReference type="Gene3D" id="3.20.20.450">
    <property type="entry name" value="EAL domain"/>
    <property type="match status" value="1"/>
</dbReference>
<dbReference type="Proteomes" id="UP000242133">
    <property type="component" value="Unassembled WGS sequence"/>
</dbReference>
<feature type="domain" description="EAL" evidence="3">
    <location>
        <begin position="609"/>
        <end position="854"/>
    </location>
</feature>
<keyword evidence="2" id="KW-1133">Transmembrane helix</keyword>
<dbReference type="AlphaFoldDB" id="A0A2P8EJZ9"/>
<name>A0A2P8EJZ9_9GAMM</name>
<organism evidence="5 6">
    <name type="scientific">Marinobacterium halophilum</name>
    <dbReference type="NCBI Taxonomy" id="267374"/>
    <lineage>
        <taxon>Bacteria</taxon>
        <taxon>Pseudomonadati</taxon>
        <taxon>Pseudomonadota</taxon>
        <taxon>Gammaproteobacteria</taxon>
        <taxon>Oceanospirillales</taxon>
        <taxon>Oceanospirillaceae</taxon>
        <taxon>Marinobacterium</taxon>
    </lineage>
</organism>
<accession>A0A2P8EJZ9</accession>
<gene>
    <name evidence="5" type="ORF">CLV44_1294</name>
</gene>
<dbReference type="FunFam" id="3.30.70.270:FF:000001">
    <property type="entry name" value="Diguanylate cyclase domain protein"/>
    <property type="match status" value="1"/>
</dbReference>
<dbReference type="PANTHER" id="PTHR33121:SF71">
    <property type="entry name" value="OXYGEN SENSOR PROTEIN DOSP"/>
    <property type="match status" value="1"/>
</dbReference>
<dbReference type="SUPFAM" id="SSF55073">
    <property type="entry name" value="Nucleotide cyclase"/>
    <property type="match status" value="1"/>
</dbReference>
<dbReference type="InterPro" id="IPR000160">
    <property type="entry name" value="GGDEF_dom"/>
</dbReference>
<dbReference type="InterPro" id="IPR029787">
    <property type="entry name" value="Nucleotide_cyclase"/>
</dbReference>
<evidence type="ECO:0000256" key="2">
    <source>
        <dbReference type="SAM" id="Phobius"/>
    </source>
</evidence>
<comment type="caution">
    <text evidence="5">The sequence shown here is derived from an EMBL/GenBank/DDBJ whole genome shotgun (WGS) entry which is preliminary data.</text>
</comment>
<evidence type="ECO:0000259" key="3">
    <source>
        <dbReference type="PROSITE" id="PS50883"/>
    </source>
</evidence>
<reference evidence="5 6" key="1">
    <citation type="submission" date="2018-03" db="EMBL/GenBank/DDBJ databases">
        <title>Genomic Encyclopedia of Archaeal and Bacterial Type Strains, Phase II (KMG-II): from individual species to whole genera.</title>
        <authorList>
            <person name="Goeker M."/>
        </authorList>
    </citation>
    <scope>NUCLEOTIDE SEQUENCE [LARGE SCALE GENOMIC DNA]</scope>
    <source>
        <strain evidence="5 6">DSM 17586</strain>
    </source>
</reference>
<dbReference type="Pfam" id="PF00990">
    <property type="entry name" value="GGDEF"/>
    <property type="match status" value="1"/>
</dbReference>
<dbReference type="PANTHER" id="PTHR33121">
    <property type="entry name" value="CYCLIC DI-GMP PHOSPHODIESTERASE PDEF"/>
    <property type="match status" value="1"/>
</dbReference>
<dbReference type="InterPro" id="IPR050706">
    <property type="entry name" value="Cyclic-di-GMP_PDE-like"/>
</dbReference>
<dbReference type="InterPro" id="IPR001633">
    <property type="entry name" value="EAL_dom"/>
</dbReference>
<dbReference type="Gene3D" id="3.30.450.290">
    <property type="match status" value="1"/>
</dbReference>
<evidence type="ECO:0000256" key="1">
    <source>
        <dbReference type="ARBA" id="ARBA00001946"/>
    </source>
</evidence>
<dbReference type="OrthoDB" id="9816034at2"/>
<evidence type="ECO:0000259" key="4">
    <source>
        <dbReference type="PROSITE" id="PS50887"/>
    </source>
</evidence>
<dbReference type="RefSeq" id="WP_106593200.1">
    <property type="nucleotide sequence ID" value="NZ_PYGI01000029.1"/>
</dbReference>
<evidence type="ECO:0000313" key="5">
    <source>
        <dbReference type="EMBL" id="PSL09785.1"/>
    </source>
</evidence>
<dbReference type="InterPro" id="IPR043128">
    <property type="entry name" value="Rev_trsase/Diguanyl_cyclase"/>
</dbReference>
<proteinExistence type="predicted"/>
<dbReference type="PROSITE" id="PS50887">
    <property type="entry name" value="GGDEF"/>
    <property type="match status" value="1"/>
</dbReference>
<dbReference type="NCBIfam" id="TIGR00254">
    <property type="entry name" value="GGDEF"/>
    <property type="match status" value="1"/>
</dbReference>
<dbReference type="EMBL" id="PYGI01000029">
    <property type="protein sequence ID" value="PSL09785.1"/>
    <property type="molecule type" value="Genomic_DNA"/>
</dbReference>
<dbReference type="CDD" id="cd01949">
    <property type="entry name" value="GGDEF"/>
    <property type="match status" value="1"/>
</dbReference>
<evidence type="ECO:0000313" key="6">
    <source>
        <dbReference type="Proteomes" id="UP000242133"/>
    </source>
</evidence>
<dbReference type="GO" id="GO:0071111">
    <property type="term" value="F:cyclic-guanylate-specific phosphodiesterase activity"/>
    <property type="evidence" value="ECO:0007669"/>
    <property type="project" value="InterPro"/>
</dbReference>
<keyword evidence="6" id="KW-1185">Reference proteome</keyword>
<dbReference type="SUPFAM" id="SSF141868">
    <property type="entry name" value="EAL domain-like"/>
    <property type="match status" value="1"/>
</dbReference>
<dbReference type="CDD" id="cd01948">
    <property type="entry name" value="EAL"/>
    <property type="match status" value="1"/>
</dbReference>
<dbReference type="Pfam" id="PF00563">
    <property type="entry name" value="EAL"/>
    <property type="match status" value="1"/>
</dbReference>
<comment type="cofactor">
    <cofactor evidence="1">
        <name>Mg(2+)</name>
        <dbReference type="ChEBI" id="CHEBI:18420"/>
    </cofactor>
</comment>
<feature type="domain" description="GGDEF" evidence="4">
    <location>
        <begin position="465"/>
        <end position="599"/>
    </location>
</feature>
<dbReference type="InterPro" id="IPR035919">
    <property type="entry name" value="EAL_sf"/>
</dbReference>
<sequence length="854" mass="97074">MTHRVPSIRGYLLNRTLLFSAIGFIILLLVCRQAYQSSVRDNADEVARAVAESTFNAMYLVMSQGWTRQQLEQFIQQLAQPEHEVSSLRVSLFRGQKVSERFGSIEQPELDPQMRDAMQRGTTMEITDGQQQRFLYPLQAREACLSCHTNARIGDNLGLIEVRQDLSRQLNSANRTLLYYLLLLSPLPALFGFWAVRKVSLRVNQSVEDLSRGIARVNSLQDLNQLSDYRQALGFREIDHIFTQVESLAERLHTIAVDKDLLEFEIRLLEKFVITSEVVRDWREYVNLLMLDINQVIQIYTMFSIFKVDDELFDLEIFWLRPPAATTKMMMEQAVMKRLRADDSFSLPGEVVIHHNAVQSGEALTLEAKEIELQTKTLLVETPKIGGIVGIGVHADMVKDNTRVLVLESILSTLLNVVGSVKAIYKYTRDLEYYATRDPLTHLYNQRMFWELLDYELDRSQRHGYQVALMLIDLDNFKAVNDGYGHATGDTLLQQLAVAMQAVLETGDVLARYGGDEFVIILPETSAEQTEVIAERLLHCLQSFVLSTETGAAIRITGSIGVGLFPDHADNHKDLFMFVDTLMYRAKHQGKNRISLPHQDDVADIFNDINQKMLLVNEAIEQRSIVPVFQPIQPLGDNQPAVEVLSRIRLPNQELMSASEFIEIAESMGKVHLLDYIVMEKAFEQVTATGYQGLLFINLSPRAILVRDFLQTLHALTQQHGMQPERIVFEITERDTVKNISVLEHFVRSLKESGYLLAIDDFGSGFSSFHYLKYLPIDFVKIEGEFIANMANNPKDLAFVTSITELAKKLNLKTVAEFVETEEVLQLVKDTGIDYAQGYHIGRPQTTLPTSSVQ</sequence>
<keyword evidence="2" id="KW-0472">Membrane</keyword>
<dbReference type="Gene3D" id="3.30.70.270">
    <property type="match status" value="1"/>
</dbReference>
<feature type="transmembrane region" description="Helical" evidence="2">
    <location>
        <begin position="177"/>
        <end position="196"/>
    </location>
</feature>